<keyword evidence="3" id="KW-1185">Reference proteome</keyword>
<sequence length="76" mass="7765">IEGSLLPHFARGRGTAEMPGRGPGSHWTECSNSAKPPAVPGTGGGGSGSAGLYYQNSKGTASRPHHRPEALSVQHC</sequence>
<accession>A0A8C5YP00</accession>
<evidence type="ECO:0000313" key="3">
    <source>
        <dbReference type="Proteomes" id="UP000694407"/>
    </source>
</evidence>
<name>A0A8C5YP00_MARMA</name>
<evidence type="ECO:0000256" key="1">
    <source>
        <dbReference type="SAM" id="MobiDB-lite"/>
    </source>
</evidence>
<protein>
    <submittedName>
        <fullName evidence="2">Family with sequence similarity 216 member A</fullName>
    </submittedName>
</protein>
<dbReference type="GeneTree" id="ENSGT00940000154512"/>
<dbReference type="AlphaFoldDB" id="A0A8C5YP00"/>
<organism evidence="2 3">
    <name type="scientific">Marmota marmota marmota</name>
    <name type="common">Alpine marmot</name>
    <dbReference type="NCBI Taxonomy" id="9994"/>
    <lineage>
        <taxon>Eukaryota</taxon>
        <taxon>Metazoa</taxon>
        <taxon>Chordata</taxon>
        <taxon>Craniata</taxon>
        <taxon>Vertebrata</taxon>
        <taxon>Euteleostomi</taxon>
        <taxon>Mammalia</taxon>
        <taxon>Eutheria</taxon>
        <taxon>Euarchontoglires</taxon>
        <taxon>Glires</taxon>
        <taxon>Rodentia</taxon>
        <taxon>Sciuromorpha</taxon>
        <taxon>Sciuridae</taxon>
        <taxon>Xerinae</taxon>
        <taxon>Marmotini</taxon>
        <taxon>Marmota</taxon>
    </lineage>
</organism>
<dbReference type="Proteomes" id="UP000694407">
    <property type="component" value="Unplaced"/>
</dbReference>
<evidence type="ECO:0000313" key="2">
    <source>
        <dbReference type="Ensembl" id="ENSMMMP00000002561.1"/>
    </source>
</evidence>
<reference evidence="2" key="1">
    <citation type="submission" date="2025-08" db="UniProtKB">
        <authorList>
            <consortium name="Ensembl"/>
        </authorList>
    </citation>
    <scope>IDENTIFICATION</scope>
</reference>
<gene>
    <name evidence="2" type="primary">FAM216A</name>
</gene>
<reference evidence="2" key="2">
    <citation type="submission" date="2025-09" db="UniProtKB">
        <authorList>
            <consortium name="Ensembl"/>
        </authorList>
    </citation>
    <scope>IDENTIFICATION</scope>
</reference>
<feature type="region of interest" description="Disordered" evidence="1">
    <location>
        <begin position="1"/>
        <end position="76"/>
    </location>
</feature>
<proteinExistence type="predicted"/>
<dbReference type="Ensembl" id="ENSMMMT00000002896.1">
    <property type="protein sequence ID" value="ENSMMMP00000002561.1"/>
    <property type="gene ID" value="ENSMMMG00000002340.1"/>
</dbReference>